<evidence type="ECO:0000256" key="1">
    <source>
        <dbReference type="ARBA" id="ARBA00004651"/>
    </source>
</evidence>
<feature type="transmembrane region" description="Helical" evidence="6">
    <location>
        <begin position="207"/>
        <end position="224"/>
    </location>
</feature>
<organism evidence="8 9">
    <name type="scientific">Pseudonocardia tropica</name>
    <dbReference type="NCBI Taxonomy" id="681289"/>
    <lineage>
        <taxon>Bacteria</taxon>
        <taxon>Bacillati</taxon>
        <taxon>Actinomycetota</taxon>
        <taxon>Actinomycetes</taxon>
        <taxon>Pseudonocardiales</taxon>
        <taxon>Pseudonocardiaceae</taxon>
        <taxon>Pseudonocardia</taxon>
    </lineage>
</organism>
<dbReference type="InterPro" id="IPR036259">
    <property type="entry name" value="MFS_trans_sf"/>
</dbReference>
<feature type="transmembrane region" description="Helical" evidence="6">
    <location>
        <begin position="175"/>
        <end position="195"/>
    </location>
</feature>
<feature type="transmembrane region" description="Helical" evidence="6">
    <location>
        <begin position="112"/>
        <end position="134"/>
    </location>
</feature>
<keyword evidence="2 6" id="KW-0812">Transmembrane</keyword>
<dbReference type="Proteomes" id="UP001464923">
    <property type="component" value="Unassembled WGS sequence"/>
</dbReference>
<sequence length="515" mass="51571">MVSSTDTRPTDTGARHRPGLTLGAVCAAIVLVPVTATGTPVALADISRGLGTGLTSAQWVVNAFFLTYASCMAISGSLADLTGRRRMFAGGVALFCASMLVAAFAPTIDVLVVARVVAGVGAACATTGGSALLAHSFDGRSRTRAFGAFGTAIGLGLAFGPLVAGVLVGVGGWRIFFLVAAVAVLPVLVLVPRLTESRDAHPAGPDWAGAVTFTVALTLLVFGFVEAPSVGWSSPWIIGSFVVAAGLLGVFVAIERRVDHPLIDVSLFTEPRFLAIAAMPVLLAFGFVALLTVLPAYFMATGGISALGAGLLLMLLTAPTLVVPLAVSAVAHRVPERLLLVTIMALQAAGAAWLTGIRPEEGLLALAGPLLLIGAGFGVSLAILDGAAVSAVEPARAGMAAGVFNTMRLGGEAISIAVLGSVLAAVSGSRLREAVGPASAGVTDRLLQGEMPADAGAAVRVAAAGAYTDALHTGLWAIAAVSVLGGIAVGLLGRPRTTPPGRADGTTTDVTVPAA</sequence>
<evidence type="ECO:0000313" key="9">
    <source>
        <dbReference type="Proteomes" id="UP001464923"/>
    </source>
</evidence>
<name>A0ABV1JYJ6_9PSEU</name>
<dbReference type="PANTHER" id="PTHR42718">
    <property type="entry name" value="MAJOR FACILITATOR SUPERFAMILY MULTIDRUG TRANSPORTER MFSC"/>
    <property type="match status" value="1"/>
</dbReference>
<dbReference type="CDD" id="cd17321">
    <property type="entry name" value="MFS_MMR_MDR_like"/>
    <property type="match status" value="1"/>
</dbReference>
<gene>
    <name evidence="8" type="ORF">WHI96_19710</name>
</gene>
<keyword evidence="3 6" id="KW-1133">Transmembrane helix</keyword>
<keyword evidence="9" id="KW-1185">Reference proteome</keyword>
<feature type="transmembrane region" description="Helical" evidence="6">
    <location>
        <begin position="409"/>
        <end position="427"/>
    </location>
</feature>
<feature type="transmembrane region" description="Helical" evidence="6">
    <location>
        <begin position="87"/>
        <end position="106"/>
    </location>
</feature>
<accession>A0ABV1JYJ6</accession>
<dbReference type="PANTHER" id="PTHR42718:SF49">
    <property type="entry name" value="EXPORT PROTEIN"/>
    <property type="match status" value="1"/>
</dbReference>
<feature type="transmembrane region" description="Helical" evidence="6">
    <location>
        <begin position="474"/>
        <end position="492"/>
    </location>
</feature>
<evidence type="ECO:0000256" key="6">
    <source>
        <dbReference type="SAM" id="Phobius"/>
    </source>
</evidence>
<dbReference type="EMBL" id="JBEDNP010000012">
    <property type="protein sequence ID" value="MEQ3541041.1"/>
    <property type="molecule type" value="Genomic_DNA"/>
</dbReference>
<protein>
    <submittedName>
        <fullName evidence="8">MFS transporter</fullName>
    </submittedName>
</protein>
<dbReference type="Gene3D" id="1.20.1250.20">
    <property type="entry name" value="MFS general substrate transporter like domains"/>
    <property type="match status" value="2"/>
</dbReference>
<dbReference type="InterPro" id="IPR011701">
    <property type="entry name" value="MFS"/>
</dbReference>
<feature type="transmembrane region" description="Helical" evidence="6">
    <location>
        <begin position="236"/>
        <end position="254"/>
    </location>
</feature>
<comment type="subcellular location">
    <subcellularLocation>
        <location evidence="1">Cell membrane</location>
        <topology evidence="1">Multi-pass membrane protein</topology>
    </subcellularLocation>
</comment>
<feature type="region of interest" description="Disordered" evidence="5">
    <location>
        <begin position="495"/>
        <end position="515"/>
    </location>
</feature>
<evidence type="ECO:0000313" key="8">
    <source>
        <dbReference type="EMBL" id="MEQ3541041.1"/>
    </source>
</evidence>
<dbReference type="Pfam" id="PF07690">
    <property type="entry name" value="MFS_1"/>
    <property type="match status" value="1"/>
</dbReference>
<comment type="caution">
    <text evidence="8">The sequence shown here is derived from an EMBL/GenBank/DDBJ whole genome shotgun (WGS) entry which is preliminary data.</text>
</comment>
<feature type="compositionally biased region" description="Polar residues" evidence="5">
    <location>
        <begin position="505"/>
        <end position="515"/>
    </location>
</feature>
<keyword evidence="4 6" id="KW-0472">Membrane</keyword>
<reference evidence="8 9" key="1">
    <citation type="submission" date="2024-03" db="EMBL/GenBank/DDBJ databases">
        <title>Draft genome sequence of Pseudonocardia tropica JCM 19149.</title>
        <authorList>
            <person name="Butdee W."/>
            <person name="Duangmal K."/>
        </authorList>
    </citation>
    <scope>NUCLEOTIDE SEQUENCE [LARGE SCALE GENOMIC DNA]</scope>
    <source>
        <strain evidence="8 9">JCM 19149</strain>
    </source>
</reference>
<evidence type="ECO:0000259" key="7">
    <source>
        <dbReference type="PROSITE" id="PS50850"/>
    </source>
</evidence>
<evidence type="ECO:0000256" key="5">
    <source>
        <dbReference type="SAM" id="MobiDB-lite"/>
    </source>
</evidence>
<feature type="transmembrane region" description="Helical" evidence="6">
    <location>
        <begin position="146"/>
        <end position="169"/>
    </location>
</feature>
<feature type="transmembrane region" description="Helical" evidence="6">
    <location>
        <begin position="56"/>
        <end position="75"/>
    </location>
</feature>
<proteinExistence type="predicted"/>
<dbReference type="PROSITE" id="PS50850">
    <property type="entry name" value="MFS"/>
    <property type="match status" value="1"/>
</dbReference>
<feature type="transmembrane region" description="Helical" evidence="6">
    <location>
        <begin position="363"/>
        <end position="388"/>
    </location>
</feature>
<feature type="domain" description="Major facilitator superfamily (MFS) profile" evidence="7">
    <location>
        <begin position="21"/>
        <end position="497"/>
    </location>
</feature>
<dbReference type="InterPro" id="IPR020846">
    <property type="entry name" value="MFS_dom"/>
</dbReference>
<dbReference type="SUPFAM" id="SSF103473">
    <property type="entry name" value="MFS general substrate transporter"/>
    <property type="match status" value="1"/>
</dbReference>
<evidence type="ECO:0000256" key="4">
    <source>
        <dbReference type="ARBA" id="ARBA00023136"/>
    </source>
</evidence>
<feature type="transmembrane region" description="Helical" evidence="6">
    <location>
        <begin position="274"/>
        <end position="298"/>
    </location>
</feature>
<evidence type="ECO:0000256" key="2">
    <source>
        <dbReference type="ARBA" id="ARBA00022692"/>
    </source>
</evidence>
<dbReference type="RefSeq" id="WP_345644674.1">
    <property type="nucleotide sequence ID" value="NZ_BAABLY010000027.1"/>
</dbReference>
<evidence type="ECO:0000256" key="3">
    <source>
        <dbReference type="ARBA" id="ARBA00022989"/>
    </source>
</evidence>
<feature type="transmembrane region" description="Helical" evidence="6">
    <location>
        <begin position="338"/>
        <end position="357"/>
    </location>
</feature>
<feature type="transmembrane region" description="Helical" evidence="6">
    <location>
        <begin position="304"/>
        <end position="326"/>
    </location>
</feature>
<feature type="transmembrane region" description="Helical" evidence="6">
    <location>
        <begin position="20"/>
        <end position="44"/>
    </location>
</feature>